<reference evidence="1 2" key="1">
    <citation type="submission" date="2018-02" db="EMBL/GenBank/DDBJ databases">
        <title>Genomic analysis of the strain RR4-38 isolated from a seawater recirculating aquaculture system.</title>
        <authorList>
            <person name="Kim Y.-S."/>
            <person name="Jang Y.H."/>
            <person name="Kim K.-H."/>
        </authorList>
    </citation>
    <scope>NUCLEOTIDE SEQUENCE [LARGE SCALE GENOMIC DNA]</scope>
    <source>
        <strain evidence="1 2">RR4-38</strain>
    </source>
</reference>
<dbReference type="SUPFAM" id="SSF46955">
    <property type="entry name" value="Putative DNA-binding domain"/>
    <property type="match status" value="1"/>
</dbReference>
<evidence type="ECO:0000313" key="1">
    <source>
        <dbReference type="EMBL" id="AVI51228.1"/>
    </source>
</evidence>
<evidence type="ECO:0000313" key="2">
    <source>
        <dbReference type="Proteomes" id="UP000238442"/>
    </source>
</evidence>
<accession>A0A2S0HX70</accession>
<dbReference type="AlphaFoldDB" id="A0A2S0HX70"/>
<dbReference type="KEGG" id="aue:C5O00_08590"/>
<dbReference type="InterPro" id="IPR009061">
    <property type="entry name" value="DNA-bd_dom_put_sf"/>
</dbReference>
<name>A0A2S0HX70_9FLAO</name>
<gene>
    <name evidence="1" type="ORF">C5O00_08590</name>
</gene>
<sequence>MEVNNKRANSLEITNKYLTKPECAKLIKSAPSTVDKYRRLGILQGYKIGGKILFKLAEVEAALIKV</sequence>
<protein>
    <recommendedName>
        <fullName evidence="3">Helix-turn-helix domain-containing protein</fullName>
    </recommendedName>
</protein>
<keyword evidence="2" id="KW-1185">Reference proteome</keyword>
<dbReference type="Proteomes" id="UP000238442">
    <property type="component" value="Chromosome"/>
</dbReference>
<dbReference type="EMBL" id="CP027062">
    <property type="protein sequence ID" value="AVI51228.1"/>
    <property type="molecule type" value="Genomic_DNA"/>
</dbReference>
<organism evidence="1 2">
    <name type="scientific">Pukyongia salina</name>
    <dbReference type="NCBI Taxonomy" id="2094025"/>
    <lineage>
        <taxon>Bacteria</taxon>
        <taxon>Pseudomonadati</taxon>
        <taxon>Bacteroidota</taxon>
        <taxon>Flavobacteriia</taxon>
        <taxon>Flavobacteriales</taxon>
        <taxon>Flavobacteriaceae</taxon>
        <taxon>Pukyongia</taxon>
    </lineage>
</organism>
<proteinExistence type="predicted"/>
<evidence type="ECO:0008006" key="3">
    <source>
        <dbReference type="Google" id="ProtNLM"/>
    </source>
</evidence>